<feature type="domain" description="Glucosamine/galactosamine-6-phosphate isomerase" evidence="1">
    <location>
        <begin position="9"/>
        <end position="225"/>
    </location>
</feature>
<evidence type="ECO:0000313" key="2">
    <source>
        <dbReference type="EMBL" id="OAN47889.1"/>
    </source>
</evidence>
<dbReference type="Pfam" id="PF01182">
    <property type="entry name" value="Glucosamine_iso"/>
    <property type="match status" value="1"/>
</dbReference>
<comment type="caution">
    <text evidence="2">The sequence shown here is derived from an EMBL/GenBank/DDBJ whole genome shotgun (WGS) entry which is preliminary data.</text>
</comment>
<dbReference type="OrthoDB" id="9791139at2"/>
<dbReference type="Gene3D" id="3.40.50.1360">
    <property type="match status" value="1"/>
</dbReference>
<dbReference type="SUPFAM" id="SSF100950">
    <property type="entry name" value="NagB/RpiA/CoA transferase-like"/>
    <property type="match status" value="1"/>
</dbReference>
<dbReference type="PANTHER" id="PTHR42892">
    <property type="entry name" value="GLUCOSAMINE-6-PHOSPHATE DEAMINASE-LIKE PROTEIN BT_0258-RELATED"/>
    <property type="match status" value="1"/>
</dbReference>
<gene>
    <name evidence="2" type="ORF">A6A05_03430</name>
</gene>
<dbReference type="GO" id="GO:0005975">
    <property type="term" value="P:carbohydrate metabolic process"/>
    <property type="evidence" value="ECO:0007669"/>
    <property type="project" value="InterPro"/>
</dbReference>
<protein>
    <recommendedName>
        <fullName evidence="1">Glucosamine/galactosamine-6-phosphate isomerase domain-containing protein</fullName>
    </recommendedName>
</protein>
<evidence type="ECO:0000313" key="3">
    <source>
        <dbReference type="Proteomes" id="UP000078543"/>
    </source>
</evidence>
<dbReference type="CDD" id="cd01399">
    <property type="entry name" value="GlcN6P_deaminase"/>
    <property type="match status" value="1"/>
</dbReference>
<accession>A0A178MGT4</accession>
<evidence type="ECO:0000259" key="1">
    <source>
        <dbReference type="Pfam" id="PF01182"/>
    </source>
</evidence>
<dbReference type="AlphaFoldDB" id="A0A178MGT4"/>
<dbReference type="GO" id="GO:0006044">
    <property type="term" value="P:N-acetylglucosamine metabolic process"/>
    <property type="evidence" value="ECO:0007669"/>
    <property type="project" value="InterPro"/>
</dbReference>
<dbReference type="EMBL" id="LWQU01000163">
    <property type="protein sequence ID" value="OAN47889.1"/>
    <property type="molecule type" value="Genomic_DNA"/>
</dbReference>
<organism evidence="2 3">
    <name type="scientific">Magnetospirillum moscoviense</name>
    <dbReference type="NCBI Taxonomy" id="1437059"/>
    <lineage>
        <taxon>Bacteria</taxon>
        <taxon>Pseudomonadati</taxon>
        <taxon>Pseudomonadota</taxon>
        <taxon>Alphaproteobacteria</taxon>
        <taxon>Rhodospirillales</taxon>
        <taxon>Rhodospirillaceae</taxon>
        <taxon>Magnetospirillum</taxon>
    </lineage>
</organism>
<dbReference type="STRING" id="1437059.A6A05_03430"/>
<dbReference type="Proteomes" id="UP000078543">
    <property type="component" value="Unassembled WGS sequence"/>
</dbReference>
<dbReference type="RefSeq" id="WP_068503093.1">
    <property type="nucleotide sequence ID" value="NZ_LWQU01000163.1"/>
</dbReference>
<dbReference type="InterPro" id="IPR052960">
    <property type="entry name" value="GlcN6P_deaminase-like"/>
</dbReference>
<keyword evidence="3" id="KW-1185">Reference proteome</keyword>
<dbReference type="InterPro" id="IPR018321">
    <property type="entry name" value="Glucosamine6P_isomerase_CS"/>
</dbReference>
<dbReference type="GO" id="GO:0004342">
    <property type="term" value="F:glucosamine-6-phosphate deaminase activity"/>
    <property type="evidence" value="ECO:0007669"/>
    <property type="project" value="InterPro"/>
</dbReference>
<dbReference type="PANTHER" id="PTHR42892:SF1">
    <property type="entry name" value="GLUCOSAMINE-6-PHOSPHATE ISOMERASE"/>
    <property type="match status" value="1"/>
</dbReference>
<reference evidence="2 3" key="1">
    <citation type="submission" date="2016-04" db="EMBL/GenBank/DDBJ databases">
        <title>Draft genome sequence of freshwater magnetotactic bacteria Magnetospirillum marisnigri SP-1 and Magnetospirillum moscoviense BB-1.</title>
        <authorList>
            <person name="Koziaeva V."/>
            <person name="Dziuba M.V."/>
            <person name="Ivanov T.M."/>
            <person name="Kuznetsov B."/>
            <person name="Grouzdev D.S."/>
        </authorList>
    </citation>
    <scope>NUCLEOTIDE SEQUENCE [LARGE SCALE GENOMIC DNA]</scope>
    <source>
        <strain evidence="2 3">BB-1</strain>
    </source>
</reference>
<dbReference type="PROSITE" id="PS01161">
    <property type="entry name" value="GLC_GALNAC_ISOMERASE"/>
    <property type="match status" value="1"/>
</dbReference>
<dbReference type="InterPro" id="IPR006148">
    <property type="entry name" value="Glc/Gal-6P_isomerase"/>
</dbReference>
<dbReference type="InterPro" id="IPR004547">
    <property type="entry name" value="Glucosamine6P_isomerase"/>
</dbReference>
<dbReference type="InterPro" id="IPR037171">
    <property type="entry name" value="NagB/RpiA_transferase-like"/>
</dbReference>
<name>A0A178MGT4_9PROT</name>
<sequence length="240" mass="24729">MKVEILSDAQAVALRAADLVEQALASRPRPTLGLAAGATPALMYAELVRRKTDFSAVALFGLDEYLGIGRDHPSSCASALHSYLIDRIAVAPTQVHLLDGLTADIASASAAHEAAITAAGGLDLQLLGLGVNGHIGFNEPGCDFAGRTGPVVLTEATRTVNRPNFPSDQPVPTAAVTMGVATIMAARRVLLLATGPAKAAMVARFVEGAVTSQVPASVLQRHADAVVLVDRAAAALLQRT</sequence>
<proteinExistence type="predicted"/>